<evidence type="ECO:0000313" key="3">
    <source>
        <dbReference type="Proteomes" id="UP001302367"/>
    </source>
</evidence>
<name>A0ABZ0P7Q6_CERBT</name>
<dbReference type="GeneID" id="90644834"/>
<protein>
    <submittedName>
        <fullName evidence="2">Uncharacterized protein</fullName>
    </submittedName>
</protein>
<feature type="region of interest" description="Disordered" evidence="1">
    <location>
        <begin position="1"/>
        <end position="95"/>
    </location>
</feature>
<sequence>MSANNSNNATSSNASPESQPTPTPLAAPPTDHSQFSPQSNGTSSTDDFAAEPFAGLEDPFASDEGGAGTLLPSGFAYQPPPNPAVPTPQQEENSEAMRAFVQEMIETRTETKEWDERVEIERGQGVRARPGSAARERLRARAERRRERMGITEQGAGGREMERVDEAMEVEKQGEEVVREPKRKKIRLSEDVVVDGEGKNR</sequence>
<organism evidence="2 3">
    <name type="scientific">Cercospora beticola</name>
    <name type="common">Sugarbeet leaf spot fungus</name>
    <dbReference type="NCBI Taxonomy" id="122368"/>
    <lineage>
        <taxon>Eukaryota</taxon>
        <taxon>Fungi</taxon>
        <taxon>Dikarya</taxon>
        <taxon>Ascomycota</taxon>
        <taxon>Pezizomycotina</taxon>
        <taxon>Dothideomycetes</taxon>
        <taxon>Dothideomycetidae</taxon>
        <taxon>Mycosphaerellales</taxon>
        <taxon>Mycosphaerellaceae</taxon>
        <taxon>Cercospora</taxon>
    </lineage>
</organism>
<feature type="compositionally biased region" description="Basic and acidic residues" evidence="1">
    <location>
        <begin position="134"/>
        <end position="150"/>
    </location>
</feature>
<proteinExistence type="predicted"/>
<evidence type="ECO:0000313" key="2">
    <source>
        <dbReference type="EMBL" id="WPB07682.1"/>
    </source>
</evidence>
<dbReference type="EMBL" id="CP134192">
    <property type="protein sequence ID" value="WPB07682.1"/>
    <property type="molecule type" value="Genomic_DNA"/>
</dbReference>
<accession>A0ABZ0P7Q6</accession>
<dbReference type="Proteomes" id="UP001302367">
    <property type="component" value="Chromosome 9"/>
</dbReference>
<feature type="compositionally biased region" description="Polar residues" evidence="1">
    <location>
        <begin position="31"/>
        <end position="46"/>
    </location>
</feature>
<dbReference type="RefSeq" id="XP_065459600.1">
    <property type="nucleotide sequence ID" value="XM_065603528.1"/>
</dbReference>
<feature type="region of interest" description="Disordered" evidence="1">
    <location>
        <begin position="123"/>
        <end position="164"/>
    </location>
</feature>
<keyword evidence="3" id="KW-1185">Reference proteome</keyword>
<evidence type="ECO:0000256" key="1">
    <source>
        <dbReference type="SAM" id="MobiDB-lite"/>
    </source>
</evidence>
<feature type="compositionally biased region" description="Low complexity" evidence="1">
    <location>
        <begin position="1"/>
        <end position="15"/>
    </location>
</feature>
<gene>
    <name evidence="2" type="ORF">RHO25_012343</name>
</gene>
<reference evidence="2 3" key="1">
    <citation type="submission" date="2023-09" db="EMBL/GenBank/DDBJ databases">
        <title>Complete-Gapless Cercospora beticola genome.</title>
        <authorList>
            <person name="Wyatt N.A."/>
            <person name="Spanner R.E."/>
            <person name="Bolton M.D."/>
        </authorList>
    </citation>
    <scope>NUCLEOTIDE SEQUENCE [LARGE SCALE GENOMIC DNA]</scope>
    <source>
        <strain evidence="2">Cb09-40</strain>
    </source>
</reference>